<dbReference type="RefSeq" id="YP_010113334.1">
    <property type="nucleotide sequence ID" value="NC_055901.1"/>
</dbReference>
<evidence type="ECO:0000313" key="3">
    <source>
        <dbReference type="Proteomes" id="UP000594028"/>
    </source>
</evidence>
<feature type="region of interest" description="Disordered" evidence="1">
    <location>
        <begin position="182"/>
        <end position="202"/>
    </location>
</feature>
<protein>
    <submittedName>
        <fullName evidence="2">Uncharacterized protein</fullName>
    </submittedName>
</protein>
<evidence type="ECO:0000313" key="2">
    <source>
        <dbReference type="EMBL" id="QOR57694.1"/>
    </source>
</evidence>
<dbReference type="GeneID" id="65131847"/>
<evidence type="ECO:0000256" key="1">
    <source>
        <dbReference type="SAM" id="MobiDB-lite"/>
    </source>
</evidence>
<name>A0A7M1RU80_9CAUD</name>
<organism evidence="2 3">
    <name type="scientific">uncultured phage cr130_1</name>
    <dbReference type="NCBI Taxonomy" id="2772092"/>
    <lineage>
        <taxon>Viruses</taxon>
        <taxon>Duplodnaviria</taxon>
        <taxon>Heunggongvirae</taxon>
        <taxon>Uroviricota</taxon>
        <taxon>Caudoviricetes</taxon>
        <taxon>Crassvirales</taxon>
        <taxon>Suoliviridae</taxon>
        <taxon>Oafivirinae</taxon>
        <taxon>Chuhaivirus</taxon>
        <taxon>Chuhaivirus simiae</taxon>
    </lineage>
</organism>
<dbReference type="Proteomes" id="UP000594028">
    <property type="component" value="Segment"/>
</dbReference>
<keyword evidence="3" id="KW-1185">Reference proteome</keyword>
<dbReference type="EMBL" id="MT774408">
    <property type="protein sequence ID" value="QOR57694.1"/>
    <property type="molecule type" value="Genomic_DNA"/>
</dbReference>
<sequence>MNINIQTTVANNRTPLSMIGSNLGKQFFQIEVRDCWPNFEAEKNAIQMENNQKLILNRSPRRYCIKAKDITSVAIGTDVTGDPVVFINPNNDGSADVTLPVTNDMVSYGVVTAEAVKEALKGGPSTKAFVDPKKLESYLNEVNNKELSYIRALKEALNRMEQSIISTINDNTKKANDYMDQINKPANPSGNTPAGVQINVHE</sequence>
<feature type="compositionally biased region" description="Polar residues" evidence="1">
    <location>
        <begin position="184"/>
        <end position="194"/>
    </location>
</feature>
<proteinExistence type="predicted"/>
<reference evidence="2 3" key="1">
    <citation type="submission" date="2020-07" db="EMBL/GenBank/DDBJ databases">
        <title>Taxonomic proposal: Crassvirales, a new order of highly abundant and diverse bacterial viruses.</title>
        <authorList>
            <person name="Shkoporov A.N."/>
            <person name="Stockdale S.R."/>
            <person name="Guerin E."/>
            <person name="Ross R.P."/>
            <person name="Hill C."/>
        </authorList>
    </citation>
    <scope>NUCLEOTIDE SEQUENCE [LARGE SCALE GENOMIC DNA]</scope>
</reference>
<accession>A0A7M1RU80</accession>
<dbReference type="KEGG" id="vg:65131847"/>